<dbReference type="PRINTS" id="PR00081">
    <property type="entry name" value="GDHRDH"/>
</dbReference>
<dbReference type="EMBL" id="CP008726">
    <property type="protein sequence ID" value="AIO64971.1"/>
    <property type="molecule type" value="Genomic_DNA"/>
</dbReference>
<name>A0AAI8B3M9_9BURK</name>
<evidence type="ECO:0000313" key="5">
    <source>
        <dbReference type="Proteomes" id="UP000029424"/>
    </source>
</evidence>
<dbReference type="PANTHER" id="PTHR44169:SF6">
    <property type="entry name" value="NADPH-DEPENDENT 1-ACYLDIHYDROXYACETONE PHOSPHATE REDUCTASE"/>
    <property type="match status" value="1"/>
</dbReference>
<dbReference type="GO" id="GO:0016491">
    <property type="term" value="F:oxidoreductase activity"/>
    <property type="evidence" value="ECO:0007669"/>
    <property type="project" value="UniProtKB-KW"/>
</dbReference>
<dbReference type="InterPro" id="IPR036291">
    <property type="entry name" value="NAD(P)-bd_dom_sf"/>
</dbReference>
<dbReference type="PRINTS" id="PR00080">
    <property type="entry name" value="SDRFAMILY"/>
</dbReference>
<dbReference type="CDD" id="cd05374">
    <property type="entry name" value="17beta-HSD-like_SDR_c"/>
    <property type="match status" value="1"/>
</dbReference>
<dbReference type="SUPFAM" id="SSF51735">
    <property type="entry name" value="NAD(P)-binding Rossmann-fold domains"/>
    <property type="match status" value="1"/>
</dbReference>
<accession>A0AAI8B3M9</accession>
<organism evidence="4 5">
    <name type="scientific">Burkholderia oklahomensis</name>
    <dbReference type="NCBI Taxonomy" id="342113"/>
    <lineage>
        <taxon>Bacteria</taxon>
        <taxon>Pseudomonadati</taxon>
        <taxon>Pseudomonadota</taxon>
        <taxon>Betaproteobacteria</taxon>
        <taxon>Burkholderiales</taxon>
        <taxon>Burkholderiaceae</taxon>
        <taxon>Burkholderia</taxon>
        <taxon>pseudomallei group</taxon>
    </lineage>
</organism>
<reference evidence="4 5" key="1">
    <citation type="submission" date="2014-06" db="EMBL/GenBank/DDBJ databases">
        <authorList>
            <person name="Bishop-Lilly K.A."/>
            <person name="Broomall S.M."/>
            <person name="Chain P.S."/>
            <person name="Chertkov O."/>
            <person name="Coyne S.R."/>
            <person name="Daligault H.E."/>
            <person name="Davenport K.W."/>
            <person name="Erkkila T."/>
            <person name="Frey K.G."/>
            <person name="Gibbons H.S."/>
            <person name="Gu W."/>
            <person name="Jaissle J."/>
            <person name="Johnson S.L."/>
            <person name="Koroleva G.I."/>
            <person name="Ladner J.T."/>
            <person name="Lo C.-C."/>
            <person name="Minogue T.D."/>
            <person name="Munk C."/>
            <person name="Palacios G.F."/>
            <person name="Redden C.L."/>
            <person name="Rosenzweig C.N."/>
            <person name="Scholz M.B."/>
            <person name="Teshima H."/>
            <person name="Xu Y."/>
        </authorList>
    </citation>
    <scope>NUCLEOTIDE SEQUENCE [LARGE SCALE GENOMIC DNA]</scope>
    <source>
        <strain evidence="4 5">EO147</strain>
    </source>
</reference>
<evidence type="ECO:0000313" key="4">
    <source>
        <dbReference type="EMBL" id="AIO64971.1"/>
    </source>
</evidence>
<evidence type="ECO:0000256" key="3">
    <source>
        <dbReference type="RuleBase" id="RU000363"/>
    </source>
</evidence>
<dbReference type="AlphaFoldDB" id="A0AAI8B3M9"/>
<dbReference type="KEGG" id="bok:DM82_1010"/>
<dbReference type="Pfam" id="PF00106">
    <property type="entry name" value="adh_short"/>
    <property type="match status" value="1"/>
</dbReference>
<sequence length="280" mass="30507">MTTHASGKRVALVTGASSGMGKAFAKALLAEGMTVYAAARRVEQMADLAALGATVLKMDVTREADLRAAVERIERETNGADVLINNAGFGMFGAMEETRIDDARYQFEVNLFGMARLTQLVLPSMRAKRAGRIVNISSMGGKIYSPLGSWYHATKHAIEGWSDCLRLELQPFGIDVVIVEPGAIVTEFGDVMLAPMLERSGNGPYAKMAAAVAAATKMLYQDGRGSDPQVIVDVIVRAVRARRPKTRYVAGRFARPTMFARTWLGDRIFDKLVMLAMKRA</sequence>
<protein>
    <submittedName>
        <fullName evidence="4">Short chain dehydrogenase family protein</fullName>
    </submittedName>
</protein>
<dbReference type="GeneID" id="60549746"/>
<evidence type="ECO:0000256" key="2">
    <source>
        <dbReference type="ARBA" id="ARBA00023002"/>
    </source>
</evidence>
<dbReference type="InterPro" id="IPR002347">
    <property type="entry name" value="SDR_fam"/>
</dbReference>
<dbReference type="RefSeq" id="WP_010104140.1">
    <property type="nucleotide sequence ID" value="NZ_CADEQG010000015.1"/>
</dbReference>
<keyword evidence="5" id="KW-1185">Reference proteome</keyword>
<dbReference type="NCBIfam" id="NF004826">
    <property type="entry name" value="PRK06182.1"/>
    <property type="match status" value="1"/>
</dbReference>
<dbReference type="Gene3D" id="3.40.50.720">
    <property type="entry name" value="NAD(P)-binding Rossmann-like Domain"/>
    <property type="match status" value="1"/>
</dbReference>
<evidence type="ECO:0000256" key="1">
    <source>
        <dbReference type="ARBA" id="ARBA00006484"/>
    </source>
</evidence>
<dbReference type="PANTHER" id="PTHR44169">
    <property type="entry name" value="NADPH-DEPENDENT 1-ACYLDIHYDROXYACETONE PHOSPHATE REDUCTASE"/>
    <property type="match status" value="1"/>
</dbReference>
<proteinExistence type="inferred from homology"/>
<keyword evidence="2" id="KW-0560">Oxidoreductase</keyword>
<gene>
    <name evidence="4" type="ORF">DM82_1010</name>
</gene>
<dbReference type="Proteomes" id="UP000029424">
    <property type="component" value="Chromosome 1"/>
</dbReference>
<comment type="similarity">
    <text evidence="1 3">Belongs to the short-chain dehydrogenases/reductases (SDR) family.</text>
</comment>